<dbReference type="GO" id="GO:0016757">
    <property type="term" value="F:glycosyltransferase activity"/>
    <property type="evidence" value="ECO:0007669"/>
    <property type="project" value="UniProtKB-KW"/>
</dbReference>
<feature type="domain" description="Glycosyl transferase family 1" evidence="3">
    <location>
        <begin position="594"/>
        <end position="778"/>
    </location>
</feature>
<dbReference type="PANTHER" id="PTHR12526">
    <property type="entry name" value="GLYCOSYLTRANSFERASE"/>
    <property type="match status" value="1"/>
</dbReference>
<dbReference type="InterPro" id="IPR028098">
    <property type="entry name" value="Glyco_trans_4-like_N"/>
</dbReference>
<dbReference type="CDD" id="cd03801">
    <property type="entry name" value="GT4_PimA-like"/>
    <property type="match status" value="2"/>
</dbReference>
<dbReference type="EMBL" id="CAEZXP010000010">
    <property type="protein sequence ID" value="CAB4709702.1"/>
    <property type="molecule type" value="Genomic_DNA"/>
</dbReference>
<evidence type="ECO:0000259" key="4">
    <source>
        <dbReference type="Pfam" id="PF13439"/>
    </source>
</evidence>
<dbReference type="Pfam" id="PF13439">
    <property type="entry name" value="Glyco_transf_4"/>
    <property type="match status" value="1"/>
</dbReference>
<feature type="domain" description="Glycosyltransferase subfamily 4-like N-terminal" evidence="4">
    <location>
        <begin position="16"/>
        <end position="183"/>
    </location>
</feature>
<accession>A0A6J6QGN8</accession>
<evidence type="ECO:0000259" key="3">
    <source>
        <dbReference type="Pfam" id="PF00534"/>
    </source>
</evidence>
<reference evidence="5" key="1">
    <citation type="submission" date="2020-05" db="EMBL/GenBank/DDBJ databases">
        <authorList>
            <person name="Chiriac C."/>
            <person name="Salcher M."/>
            <person name="Ghai R."/>
            <person name="Kavagutti S V."/>
        </authorList>
    </citation>
    <scope>NUCLEOTIDE SEQUENCE</scope>
</reference>
<keyword evidence="2" id="KW-0808">Transferase</keyword>
<organism evidence="5">
    <name type="scientific">freshwater metagenome</name>
    <dbReference type="NCBI Taxonomy" id="449393"/>
    <lineage>
        <taxon>unclassified sequences</taxon>
        <taxon>metagenomes</taxon>
        <taxon>ecological metagenomes</taxon>
    </lineage>
</organism>
<dbReference type="AlphaFoldDB" id="A0A6J6QGN8"/>
<dbReference type="PANTHER" id="PTHR12526:SF640">
    <property type="entry name" value="COLANIC ACID BIOSYNTHESIS GLYCOSYLTRANSFERASE WCAL-RELATED"/>
    <property type="match status" value="1"/>
</dbReference>
<name>A0A6J6QGN8_9ZZZZ</name>
<dbReference type="SUPFAM" id="SSF53756">
    <property type="entry name" value="UDP-Glycosyltransferase/glycogen phosphorylase"/>
    <property type="match status" value="2"/>
</dbReference>
<evidence type="ECO:0000256" key="2">
    <source>
        <dbReference type="ARBA" id="ARBA00022679"/>
    </source>
</evidence>
<protein>
    <submittedName>
        <fullName evidence="5">Unannotated protein</fullName>
    </submittedName>
</protein>
<keyword evidence="1" id="KW-0328">Glycosyltransferase</keyword>
<feature type="domain" description="Glycosyl transferase family 1" evidence="3">
    <location>
        <begin position="189"/>
        <end position="376"/>
    </location>
</feature>
<dbReference type="Pfam" id="PF00534">
    <property type="entry name" value="Glycos_transf_1"/>
    <property type="match status" value="2"/>
</dbReference>
<gene>
    <name evidence="5" type="ORF">UFOPK2399_01916</name>
</gene>
<dbReference type="Gene3D" id="3.40.50.2000">
    <property type="entry name" value="Glycogen Phosphorylase B"/>
    <property type="match status" value="4"/>
</dbReference>
<sequence>MARIRILYVHHRSELGGAPTSLSYIIRNLDQERFEPHVFCPPGPAADLFRDSGAIVHTGVVASFTHIWASVYRGRRWLLFVRELLRLPAHTFSFRRLLSRESFDLVHLNDSPLVVAGYLAYRRKIPVIWHLRSALPDTESRRSRLLRNFIARISDASIAINSDVAESFGLASEVIPNSADLERFSPGSRREARIELGLDPERPLVSFFGFLYPSKGFAEFIHAAREVLKRRPDAVFMMVGGAVRSDAFFQTFVGKLLRRLDLARNYDRETRELIKTTGLGDAILLVPFTPDTSLRYRASDVVVAPSRGPELGRPVIEAASAGVPVVATGSRSGGGILVDGATGLLAANDAKTLAAAIASLVEDPDRAAEMGRAARAHAEVHFSPEASTRRMEDMYAQAIARARRTKILYVHHRSQLGGAPTSLAHIIRNLDRDVYVPHVFVPEGPSAELFRSAGAVVHAGRSSIFSHTWDSPYAGARWLIVGRELLNLPAHVIGLNRTMRKGRYPIVHLNDSPLLPAAWVAKRQGAFVVWHLRSSLAGGGRDRRSRVIARLIDRWGDEAVAIDSDVAATFPITLPVRVIPNSVVIVEPRPQGSRSALGLPDHRVLIGFAGFVRRQKGWPELVDAAAILAAEDSTAHFVIIGGGVRPSSFFATPRGRLLAAAGLLTDEEAALHARVQQRGLSSHFSFLPYTSDTALIYSVIDVMTFPNQGVGLGRPVLEAETFGIPVVASGSHDGGGVLVPGVTGVLLDDPTPAAIATALHGLIADPERRAAMGTAGREHALAHFDPVLNARLIEALYASLVPVGGSR</sequence>
<evidence type="ECO:0000313" key="5">
    <source>
        <dbReference type="EMBL" id="CAB4709702.1"/>
    </source>
</evidence>
<proteinExistence type="predicted"/>
<dbReference type="InterPro" id="IPR001296">
    <property type="entry name" value="Glyco_trans_1"/>
</dbReference>
<evidence type="ECO:0000256" key="1">
    <source>
        <dbReference type="ARBA" id="ARBA00022676"/>
    </source>
</evidence>